<proteinExistence type="predicted"/>
<evidence type="ECO:0000256" key="6">
    <source>
        <dbReference type="SAM" id="Phobius"/>
    </source>
</evidence>
<evidence type="ECO:0000313" key="7">
    <source>
        <dbReference type="EMBL" id="CEE01630.1"/>
    </source>
</evidence>
<feature type="transmembrane region" description="Helical" evidence="6">
    <location>
        <begin position="254"/>
        <end position="272"/>
    </location>
</feature>
<dbReference type="CDD" id="cd06173">
    <property type="entry name" value="MFS_MefA_like"/>
    <property type="match status" value="1"/>
</dbReference>
<dbReference type="Gene3D" id="1.20.1250.20">
    <property type="entry name" value="MFS general substrate transporter like domains"/>
    <property type="match status" value="1"/>
</dbReference>
<feature type="transmembrane region" description="Helical" evidence="6">
    <location>
        <begin position="306"/>
        <end position="322"/>
    </location>
</feature>
<protein>
    <recommendedName>
        <fullName evidence="9">MFS transporter</fullName>
    </recommendedName>
</protein>
<gene>
    <name evidence="7" type="ORF">BT1A1_1804</name>
</gene>
<accession>A0A090J196</accession>
<feature type="transmembrane region" description="Helical" evidence="6">
    <location>
        <begin position="166"/>
        <end position="185"/>
    </location>
</feature>
<feature type="transmembrane region" description="Helical" evidence="6">
    <location>
        <begin position="9"/>
        <end position="32"/>
    </location>
</feature>
<feature type="transmembrane region" description="Helical" evidence="6">
    <location>
        <begin position="70"/>
        <end position="92"/>
    </location>
</feature>
<keyword evidence="3 6" id="KW-0812">Transmembrane</keyword>
<name>A0A090J196_9BACI</name>
<feature type="transmembrane region" description="Helical" evidence="6">
    <location>
        <begin position="223"/>
        <end position="242"/>
    </location>
</feature>
<dbReference type="PANTHER" id="PTHR23513">
    <property type="entry name" value="INTEGRAL MEMBRANE EFFLUX PROTEIN-RELATED"/>
    <property type="match status" value="1"/>
</dbReference>
<keyword evidence="8" id="KW-1185">Reference proteome</keyword>
<dbReference type="GO" id="GO:0022857">
    <property type="term" value="F:transmembrane transporter activity"/>
    <property type="evidence" value="ECO:0007669"/>
    <property type="project" value="InterPro"/>
</dbReference>
<evidence type="ECO:0000256" key="2">
    <source>
        <dbReference type="ARBA" id="ARBA00022475"/>
    </source>
</evidence>
<evidence type="ECO:0000256" key="4">
    <source>
        <dbReference type="ARBA" id="ARBA00022989"/>
    </source>
</evidence>
<dbReference type="Proteomes" id="UP000040576">
    <property type="component" value="Unassembled WGS sequence"/>
</dbReference>
<keyword evidence="5 6" id="KW-0472">Membrane</keyword>
<feature type="transmembrane region" description="Helical" evidence="6">
    <location>
        <begin position="98"/>
        <end position="117"/>
    </location>
</feature>
<dbReference type="SUPFAM" id="SSF103473">
    <property type="entry name" value="MFS general substrate transporter"/>
    <property type="match status" value="1"/>
</dbReference>
<dbReference type="RefSeq" id="WP_034770298.1">
    <property type="nucleotide sequence ID" value="NZ_CCRF01000052.1"/>
</dbReference>
<dbReference type="AlphaFoldDB" id="A0A090J196"/>
<reference evidence="7 8" key="1">
    <citation type="submission" date="2014-07" db="EMBL/GenBank/DDBJ databases">
        <authorList>
            <person name="Wibberg Daniel"/>
        </authorList>
    </citation>
    <scope>NUCLEOTIDE SEQUENCE [LARGE SCALE GENOMIC DNA]</scope>
</reference>
<feature type="transmembrane region" description="Helical" evidence="6">
    <location>
        <begin position="343"/>
        <end position="366"/>
    </location>
</feature>
<comment type="subcellular location">
    <subcellularLocation>
        <location evidence="1">Cell membrane</location>
        <topology evidence="1">Multi-pass membrane protein</topology>
    </subcellularLocation>
</comment>
<dbReference type="Pfam" id="PF07690">
    <property type="entry name" value="MFS_1"/>
    <property type="match status" value="2"/>
</dbReference>
<evidence type="ECO:0000256" key="5">
    <source>
        <dbReference type="ARBA" id="ARBA00023136"/>
    </source>
</evidence>
<dbReference type="InterPro" id="IPR036259">
    <property type="entry name" value="MFS_trans_sf"/>
</dbReference>
<evidence type="ECO:0008006" key="9">
    <source>
        <dbReference type="Google" id="ProtNLM"/>
    </source>
</evidence>
<organism evidence="7 8">
    <name type="scientific">Caldibacillus thermoamylovorans</name>
    <dbReference type="NCBI Taxonomy" id="35841"/>
    <lineage>
        <taxon>Bacteria</taxon>
        <taxon>Bacillati</taxon>
        <taxon>Bacillota</taxon>
        <taxon>Bacilli</taxon>
        <taxon>Bacillales</taxon>
        <taxon>Bacillaceae</taxon>
        <taxon>Caldibacillus</taxon>
    </lineage>
</organism>
<dbReference type="EMBL" id="CCRF01000052">
    <property type="protein sequence ID" value="CEE01630.1"/>
    <property type="molecule type" value="Genomic_DNA"/>
</dbReference>
<keyword evidence="4 6" id="KW-1133">Transmembrane helix</keyword>
<feature type="transmembrane region" description="Helical" evidence="6">
    <location>
        <begin position="372"/>
        <end position="390"/>
    </location>
</feature>
<keyword evidence="2" id="KW-1003">Cell membrane</keyword>
<sequence length="403" mass="45538">MKSKSFRYLWLGQLLANFGDVFYIVGCISILYGFTSSAFYLALLPFLNTIGRFISSLLSPILFNKYRLKTLLVGSQTVKTIFLFGLSCFVSFQKEQGIWLVLFLIFLIAFFDGWALPATNAMLPRLVKKEELVKANSFVAVMNQTTQLSGWALGSMLVAFLTGKNVIWLTFVLFVFSTFMMKGIVDNTAFQPAESREKKTEAMKEGWLIIWNKPLYRIIHVQIMFEAIAGVVWVAAILYVFVKEIFHVSEAWWGYINTIYFIGLIVGGLFCTKASRFIEGRLRLILICTSIGAAVVTFLFGLNTYVWLALLLVALSGIIDQMKDLSMTIYLQKEATVDELPKIYGAQQTIISLFFGLSTLVFGAIAEWNVQFAFYLAGGLLALSSVYLIFSRSRLNKRYLDVS</sequence>
<dbReference type="InterPro" id="IPR011701">
    <property type="entry name" value="MFS"/>
</dbReference>
<dbReference type="PANTHER" id="PTHR23513:SF19">
    <property type="entry name" value="MAJOR FACILITATOR SUPERFAMILY (MFS) PROFILE DOMAIN-CONTAINING PROTEIN"/>
    <property type="match status" value="1"/>
</dbReference>
<dbReference type="GO" id="GO:0005886">
    <property type="term" value="C:plasma membrane"/>
    <property type="evidence" value="ECO:0007669"/>
    <property type="project" value="UniProtKB-SubCell"/>
</dbReference>
<evidence type="ECO:0000256" key="1">
    <source>
        <dbReference type="ARBA" id="ARBA00004651"/>
    </source>
</evidence>
<evidence type="ECO:0000313" key="8">
    <source>
        <dbReference type="Proteomes" id="UP000040576"/>
    </source>
</evidence>
<evidence type="ECO:0000256" key="3">
    <source>
        <dbReference type="ARBA" id="ARBA00022692"/>
    </source>
</evidence>